<dbReference type="GO" id="GO:0016853">
    <property type="term" value="F:isomerase activity"/>
    <property type="evidence" value="ECO:0007669"/>
    <property type="project" value="UniProtKB-KW"/>
</dbReference>
<keyword evidence="2" id="KW-0413">Isomerase</keyword>
<keyword evidence="3" id="KW-1185">Reference proteome</keyword>
<name>A0A6L7GTH1_9ACTN</name>
<dbReference type="GO" id="GO:0046872">
    <property type="term" value="F:metal ion binding"/>
    <property type="evidence" value="ECO:0007669"/>
    <property type="project" value="InterPro"/>
</dbReference>
<evidence type="ECO:0000259" key="1">
    <source>
        <dbReference type="Pfam" id="PF11716"/>
    </source>
</evidence>
<evidence type="ECO:0000313" key="2">
    <source>
        <dbReference type="EMBL" id="MXP22863.1"/>
    </source>
</evidence>
<dbReference type="SUPFAM" id="SSF109854">
    <property type="entry name" value="DinB/YfiT-like putative metalloenzymes"/>
    <property type="match status" value="1"/>
</dbReference>
<dbReference type="InterPro" id="IPR024344">
    <property type="entry name" value="MDMPI_metal-binding"/>
</dbReference>
<dbReference type="AlphaFoldDB" id="A0A6L7GTH1"/>
<reference evidence="2 3" key="1">
    <citation type="submission" date="2019-11" db="EMBL/GenBank/DDBJ databases">
        <title>Gordonia sp. nov., a novel actinobacterium isolated from mangrove soil in Hainan.</title>
        <authorList>
            <person name="Huang X."/>
            <person name="Xie Y."/>
            <person name="Chu X."/>
            <person name="Xiao K."/>
        </authorList>
    </citation>
    <scope>NUCLEOTIDE SEQUENCE [LARGE SCALE GENOMIC DNA]</scope>
    <source>
        <strain evidence="2 3">HNM0687</strain>
    </source>
</reference>
<accession>A0A6L7GTH1</accession>
<evidence type="ECO:0000313" key="3">
    <source>
        <dbReference type="Proteomes" id="UP000475545"/>
    </source>
</evidence>
<dbReference type="InterPro" id="IPR034660">
    <property type="entry name" value="DinB/YfiT-like"/>
</dbReference>
<sequence>MRTMYSRFDYIDTARDTGKRFVDLVRTVAEPDVRLAGTPGWTVVDCLGHVATAPGRYLELIEGAGSWPHRPGDLPDFNAKQIANMSTRDVHRLTERFLDDLERLLDTVSHFGARVPVMNFDADSRVRSDAALGILIGEFVVHGHDVARAVGASWQIDPRVAPLVARGRHQVLPRWLMESTCGGHTATYDIRLRGSDERYVYEFTDGRLVIDPPDCRHPDVHISVDPVVAMLTAYGRMSPTWAALTGRAFAWGARPWLAAGLCQRFAPA</sequence>
<dbReference type="Proteomes" id="UP000475545">
    <property type="component" value="Unassembled WGS sequence"/>
</dbReference>
<dbReference type="Pfam" id="PF11716">
    <property type="entry name" value="MDMPI_N"/>
    <property type="match status" value="1"/>
</dbReference>
<protein>
    <submittedName>
        <fullName evidence="2">Maleylpyruvate isomerase family mycothiol-dependent enzyme</fullName>
    </submittedName>
</protein>
<gene>
    <name evidence="2" type="ORF">GIY30_16095</name>
</gene>
<dbReference type="NCBIfam" id="TIGR03083">
    <property type="entry name" value="maleylpyruvate isomerase family mycothiol-dependent enzyme"/>
    <property type="match status" value="1"/>
</dbReference>
<dbReference type="Gene3D" id="1.20.120.450">
    <property type="entry name" value="dinb family like domain"/>
    <property type="match status" value="1"/>
</dbReference>
<dbReference type="InterPro" id="IPR017517">
    <property type="entry name" value="Maleyloyr_isom"/>
</dbReference>
<proteinExistence type="predicted"/>
<keyword evidence="2" id="KW-0670">Pyruvate</keyword>
<comment type="caution">
    <text evidence="2">The sequence shown here is derived from an EMBL/GenBank/DDBJ whole genome shotgun (WGS) entry which is preliminary data.</text>
</comment>
<organism evidence="2 3">
    <name type="scientific">Gordonia mangrovi</name>
    <dbReference type="NCBI Taxonomy" id="2665643"/>
    <lineage>
        <taxon>Bacteria</taxon>
        <taxon>Bacillati</taxon>
        <taxon>Actinomycetota</taxon>
        <taxon>Actinomycetes</taxon>
        <taxon>Mycobacteriales</taxon>
        <taxon>Gordoniaceae</taxon>
        <taxon>Gordonia</taxon>
    </lineage>
</organism>
<dbReference type="EMBL" id="WMBR01000004">
    <property type="protein sequence ID" value="MXP22863.1"/>
    <property type="molecule type" value="Genomic_DNA"/>
</dbReference>
<feature type="domain" description="Mycothiol-dependent maleylpyruvate isomerase metal-binding" evidence="1">
    <location>
        <begin position="16"/>
        <end position="147"/>
    </location>
</feature>
<dbReference type="RefSeq" id="WP_160903048.1">
    <property type="nucleotide sequence ID" value="NZ_CP102850.1"/>
</dbReference>